<dbReference type="EMBL" id="AM473427">
    <property type="protein sequence ID" value="CAN66081.1"/>
    <property type="molecule type" value="Genomic_DNA"/>
</dbReference>
<gene>
    <name evidence="2" type="ORF">VITISV_028831</name>
</gene>
<organism evidence="2">
    <name type="scientific">Vitis vinifera</name>
    <name type="common">Grape</name>
    <dbReference type="NCBI Taxonomy" id="29760"/>
    <lineage>
        <taxon>Eukaryota</taxon>
        <taxon>Viridiplantae</taxon>
        <taxon>Streptophyta</taxon>
        <taxon>Embryophyta</taxon>
        <taxon>Tracheophyta</taxon>
        <taxon>Spermatophyta</taxon>
        <taxon>Magnoliopsida</taxon>
        <taxon>eudicotyledons</taxon>
        <taxon>Gunneridae</taxon>
        <taxon>Pentapetalae</taxon>
        <taxon>rosids</taxon>
        <taxon>Vitales</taxon>
        <taxon>Vitaceae</taxon>
        <taxon>Viteae</taxon>
        <taxon>Vitis</taxon>
    </lineage>
</organism>
<evidence type="ECO:0000259" key="1">
    <source>
        <dbReference type="Pfam" id="PF03108"/>
    </source>
</evidence>
<protein>
    <recommendedName>
        <fullName evidence="1">Transposase MuDR plant domain-containing protein</fullName>
    </recommendedName>
</protein>
<evidence type="ECO:0000313" key="2">
    <source>
        <dbReference type="EMBL" id="CAN66081.1"/>
    </source>
</evidence>
<feature type="domain" description="Transposase MuDR plant" evidence="1">
    <location>
        <begin position="89"/>
        <end position="140"/>
    </location>
</feature>
<proteinExistence type="predicted"/>
<dbReference type="InterPro" id="IPR004332">
    <property type="entry name" value="Transposase_MuDR"/>
</dbReference>
<dbReference type="AlphaFoldDB" id="A5BW87"/>
<accession>A5BW87</accession>
<dbReference type="Pfam" id="PF03108">
    <property type="entry name" value="DBD_Tnp_Mut"/>
    <property type="match status" value="1"/>
</dbReference>
<sequence>MHMMLSHGYDYAHIYVLKWARRVEVEGGIVNVQNDYCHKSIEETHNLVASCQANNESNFGLSQGFISRCVETGVMPHDLSLCPQPIIESGHVFPDIDEFRNALYTMSLVDRFQYKFKKNSPKQIYVCCLVDGCPWRIIAHSVGITKILKANIFNNVHNHYVGVECSSQPSMQAMRSIHVIKQIIRATLQYLPYQICKDFKSRVSELFGVENHAYCYHHVKKNFSSYVRKHSMKGKKGKKDAMLRLDTVAYARLDDDYVVAIEKLKTYKSDLEERHYTIFNLVITHMDKFAHLAFDHMTATENWKALIGLKTEEKLLENIIKSESFHVYPYVGSVLKVFNMKRTTVRISKSNDNPNRFYYRCQYTNTKDSHHFFKWASLEGFGDSNTYQEPQNVVQRRMYVVDEEFKHI</sequence>
<reference evidence="2" key="1">
    <citation type="journal article" date="2007" name="PLoS ONE">
        <title>The first genome sequence of an elite grapevine cultivar (Pinot noir Vitis vinifera L.): coping with a highly heterozygous genome.</title>
        <authorList>
            <person name="Velasco R."/>
            <person name="Zharkikh A."/>
            <person name="Troggio M."/>
            <person name="Cartwright D.A."/>
            <person name="Cestaro A."/>
            <person name="Pruss D."/>
            <person name="Pindo M."/>
            <person name="FitzGerald L.M."/>
            <person name="Vezzulli S."/>
            <person name="Reid J."/>
            <person name="Malacarne G."/>
            <person name="Iliev D."/>
            <person name="Coppola G."/>
            <person name="Wardell B."/>
            <person name="Micheletti D."/>
            <person name="Macalma T."/>
            <person name="Facci M."/>
            <person name="Mitchell J.T."/>
            <person name="Perazzolli M."/>
            <person name="Eldredge G."/>
            <person name="Gatto P."/>
            <person name="Oyzerski R."/>
            <person name="Moretto M."/>
            <person name="Gutin N."/>
            <person name="Stefanini M."/>
            <person name="Chen Y."/>
            <person name="Segala C."/>
            <person name="Davenport C."/>
            <person name="Dematte L."/>
            <person name="Mraz A."/>
            <person name="Battilana J."/>
            <person name="Stormo K."/>
            <person name="Costa F."/>
            <person name="Tao Q."/>
            <person name="Si-Ammour A."/>
            <person name="Harkins T."/>
            <person name="Lackey A."/>
            <person name="Perbost C."/>
            <person name="Taillon B."/>
            <person name="Stella A."/>
            <person name="Solovyev V."/>
            <person name="Fawcett J.A."/>
            <person name="Sterck L."/>
            <person name="Vandepoele K."/>
            <person name="Grando S.M."/>
            <person name="Toppo S."/>
            <person name="Moser C."/>
            <person name="Lanchbury J."/>
            <person name="Bogden R."/>
            <person name="Skolnick M."/>
            <person name="Sgaramella V."/>
            <person name="Bhatnagar S.K."/>
            <person name="Fontana P."/>
            <person name="Gutin A."/>
            <person name="Van de Peer Y."/>
            <person name="Salamini F."/>
            <person name="Viola R."/>
        </authorList>
    </citation>
    <scope>NUCLEOTIDE SEQUENCE</scope>
</reference>
<name>A5BW87_VITVI</name>